<evidence type="ECO:0000313" key="2">
    <source>
        <dbReference type="Proteomes" id="UP000024635"/>
    </source>
</evidence>
<comment type="caution">
    <text evidence="1">The sequence shown here is derived from an EMBL/GenBank/DDBJ whole genome shotgun (WGS) entry which is preliminary data.</text>
</comment>
<accession>A0A016WE49</accession>
<proteinExistence type="predicted"/>
<dbReference type="Proteomes" id="UP000024635">
    <property type="component" value="Unassembled WGS sequence"/>
</dbReference>
<dbReference type="EMBL" id="JARK01000359">
    <property type="protein sequence ID" value="EYC37891.1"/>
    <property type="molecule type" value="Genomic_DNA"/>
</dbReference>
<name>A0A016WE49_9BILA</name>
<evidence type="ECO:0000313" key="1">
    <source>
        <dbReference type="EMBL" id="EYC37891.1"/>
    </source>
</evidence>
<sequence>MNQAERAERYVEAIHSRVMNEYLRIINIPVDKKKEFARLINDFLQWISYDGGSKNDFYTLTWPRPA</sequence>
<dbReference type="AlphaFoldDB" id="A0A016WE49"/>
<gene>
    <name evidence="1" type="primary">Acey_s0759.g2115</name>
    <name evidence="1" type="ORF">Y032_0759g2115</name>
</gene>
<keyword evidence="2" id="KW-1185">Reference proteome</keyword>
<protein>
    <submittedName>
        <fullName evidence="1">Uncharacterized protein</fullName>
    </submittedName>
</protein>
<organism evidence="1 2">
    <name type="scientific">Ancylostoma ceylanicum</name>
    <dbReference type="NCBI Taxonomy" id="53326"/>
    <lineage>
        <taxon>Eukaryota</taxon>
        <taxon>Metazoa</taxon>
        <taxon>Ecdysozoa</taxon>
        <taxon>Nematoda</taxon>
        <taxon>Chromadorea</taxon>
        <taxon>Rhabditida</taxon>
        <taxon>Rhabditina</taxon>
        <taxon>Rhabditomorpha</taxon>
        <taxon>Strongyloidea</taxon>
        <taxon>Ancylostomatidae</taxon>
        <taxon>Ancylostomatinae</taxon>
        <taxon>Ancylostoma</taxon>
    </lineage>
</organism>
<dbReference type="OrthoDB" id="10462747at2759"/>
<reference evidence="2" key="1">
    <citation type="journal article" date="2015" name="Nat. Genet.">
        <title>The genome and transcriptome of the zoonotic hookworm Ancylostoma ceylanicum identify infection-specific gene families.</title>
        <authorList>
            <person name="Schwarz E.M."/>
            <person name="Hu Y."/>
            <person name="Antoshechkin I."/>
            <person name="Miller M.M."/>
            <person name="Sternberg P.W."/>
            <person name="Aroian R.V."/>
        </authorList>
    </citation>
    <scope>NUCLEOTIDE SEQUENCE</scope>
    <source>
        <strain evidence="2">HY135</strain>
    </source>
</reference>